<evidence type="ECO:0000256" key="1">
    <source>
        <dbReference type="SAM" id="MobiDB-lite"/>
    </source>
</evidence>
<name>A0A9Q1C6U2_HOLLE</name>
<organism evidence="2 3">
    <name type="scientific">Holothuria leucospilota</name>
    <name type="common">Black long sea cucumber</name>
    <name type="synonym">Mertensiothuria leucospilota</name>
    <dbReference type="NCBI Taxonomy" id="206669"/>
    <lineage>
        <taxon>Eukaryota</taxon>
        <taxon>Metazoa</taxon>
        <taxon>Echinodermata</taxon>
        <taxon>Eleutherozoa</taxon>
        <taxon>Echinozoa</taxon>
        <taxon>Holothuroidea</taxon>
        <taxon>Aspidochirotacea</taxon>
        <taxon>Aspidochirotida</taxon>
        <taxon>Holothuriidae</taxon>
        <taxon>Holothuria</taxon>
    </lineage>
</organism>
<dbReference type="EMBL" id="JAIZAY010000007">
    <property type="protein sequence ID" value="KAJ8038946.1"/>
    <property type="molecule type" value="Genomic_DNA"/>
</dbReference>
<sequence length="422" mass="47763">MPIRYRMEFMTQFWRNSVALSSDTMNKLCIGTLAVSRYHQLRRYFPVNDTPDYLDHDFPVGNGYKITPVGYMFLQPDKPSELTRDERGDYHFSFPRTGPLYMVNRVQKQSPLTIECHVNDLLTILKEEVSQGKTMVTLLTDNGPDWNVKSWTVLFFVLRIFKELNLDYSCLTSYAPGQSAYNPIEHAWSPLSRKLSGVTFPACAEGETVPPCNQTGLSEVEVAEKEKVIFTNAIESLNHFWNDMEFDGFPVRSSGVSTEQKFNDYELIHNLLSKGSKSMFRDHPDVLEGLRFISVHGDRQPGEFSIRKCTSRLCDYCLAHPIKATEALGLLESIGGVPNPFPNGSIDGAFASYMEAAQVQRVPSSVNLPPTKTSFLGSCSKCSGYMYMSRVDKLRHDAIVHGSHKRTQPKLNIRSPSKVSRR</sequence>
<reference evidence="2" key="1">
    <citation type="submission" date="2021-10" db="EMBL/GenBank/DDBJ databases">
        <title>Tropical sea cucumber genome reveals ecological adaptation and Cuvierian tubules defense mechanism.</title>
        <authorList>
            <person name="Chen T."/>
        </authorList>
    </citation>
    <scope>NUCLEOTIDE SEQUENCE</scope>
    <source>
        <strain evidence="2">Nanhai2018</strain>
        <tissue evidence="2">Muscle</tissue>
    </source>
</reference>
<evidence type="ECO:0000313" key="2">
    <source>
        <dbReference type="EMBL" id="KAJ8038946.1"/>
    </source>
</evidence>
<feature type="region of interest" description="Disordered" evidence="1">
    <location>
        <begin position="400"/>
        <end position="422"/>
    </location>
</feature>
<dbReference type="PANTHER" id="PTHR46954:SF1">
    <property type="entry name" value="C2H2-TYPE DOMAIN-CONTAINING PROTEIN"/>
    <property type="match status" value="1"/>
</dbReference>
<gene>
    <name evidence="2" type="ORF">HOLleu_16515</name>
</gene>
<comment type="caution">
    <text evidence="2">The sequence shown here is derived from an EMBL/GenBank/DDBJ whole genome shotgun (WGS) entry which is preliminary data.</text>
</comment>
<accession>A0A9Q1C6U2</accession>
<dbReference type="Proteomes" id="UP001152320">
    <property type="component" value="Chromosome 7"/>
</dbReference>
<protein>
    <recommendedName>
        <fullName evidence="4">C2H2-type domain-containing protein</fullName>
    </recommendedName>
</protein>
<dbReference type="AlphaFoldDB" id="A0A9Q1C6U2"/>
<dbReference type="PANTHER" id="PTHR46954">
    <property type="entry name" value="C2H2-TYPE DOMAIN-CONTAINING PROTEIN"/>
    <property type="match status" value="1"/>
</dbReference>
<evidence type="ECO:0008006" key="4">
    <source>
        <dbReference type="Google" id="ProtNLM"/>
    </source>
</evidence>
<dbReference type="OrthoDB" id="2433005at2759"/>
<evidence type="ECO:0000313" key="3">
    <source>
        <dbReference type="Proteomes" id="UP001152320"/>
    </source>
</evidence>
<keyword evidence="3" id="KW-1185">Reference proteome</keyword>
<proteinExistence type="predicted"/>